<name>A0ABM8V0W9_THEXY</name>
<reference evidence="4 5" key="1">
    <citation type="submission" date="2021-04" db="EMBL/GenBank/DDBJ databases">
        <authorList>
            <person name="Rakotoarivonina H."/>
        </authorList>
    </citation>
    <scope>NUCLEOTIDE SEQUENCE [LARGE SCALE GENOMIC DNA]</scope>
    <source>
        <strain evidence="4 5">XE</strain>
    </source>
</reference>
<dbReference type="Pfam" id="PF20736">
    <property type="entry name" value="Glyco_hydro127M"/>
    <property type="match status" value="1"/>
</dbReference>
<dbReference type="InterPro" id="IPR049046">
    <property type="entry name" value="Beta-AFase-like_GH127_middle"/>
</dbReference>
<evidence type="ECO:0000313" key="4">
    <source>
        <dbReference type="EMBL" id="CAG5079988.1"/>
    </source>
</evidence>
<organism evidence="4 5">
    <name type="scientific">Thermobacillus xylanilyticus</name>
    <dbReference type="NCBI Taxonomy" id="76633"/>
    <lineage>
        <taxon>Bacteria</taxon>
        <taxon>Bacillati</taxon>
        <taxon>Bacillota</taxon>
        <taxon>Bacilli</taxon>
        <taxon>Bacillales</taxon>
        <taxon>Paenibacillaceae</taxon>
        <taxon>Thermobacillus</taxon>
    </lineage>
</organism>
<dbReference type="InterPro" id="IPR008928">
    <property type="entry name" value="6-hairpin_glycosidase_sf"/>
</dbReference>
<dbReference type="InterPro" id="IPR012878">
    <property type="entry name" value="Beta-AFase-like_GH127_cat"/>
</dbReference>
<dbReference type="InterPro" id="IPR049174">
    <property type="entry name" value="Beta-AFase-like"/>
</dbReference>
<sequence length="644" mass="72513">MSRAAIRIRDDFWSAYQELVTGTVIPYQWEALNDRIEGAEPSHAIRNFRIAAGLEEGEFGGFVFQDSDLYKWLEAAAYALRLKPDPELERIADDVIGLIGKAQQADGYLNTYFTIREPDKRWTNLYEAHELYCAGHLFEAAVAYFETTGKRRLLDIACRFADLIDRTFGPGEGQLRAYCGHPEIELALVKLYGATGEERYLKLSKFFVDERGKQPNYFIAEWKRGRTPIWNPGMPDLEVYQAHLPVREQTAAVGHAVRAVYLYSAMADLARLTGDVRLREACERLWFNTTKKQMYITGGIGSTHLGEAFTFDYDLPNDLAYAETCASIGIIFWARRMLRLEARSEYADVMERALYNNVLGSMARDGKHFFYVNPLEVWPEASMRNPDRRHVKPVRQKWFGCSCCPPNVARLLCSLDDYIYDIDEAAGKVYVHLYIGSEAGFEMAGRAVTLRQRSGLPWDGTVKFELSVPGEAGGARFALALRVPNWFQTAEPRLAVNGAACPYRVENGYAVVEREWSDGDRVEWLLPMETVLIGARPEIRANAGKAAIQRGPLVYCVEEADNGAPLAALSLADDPALSAAFVPDLLGGCVVVEGSGEVPADMDWPEDAPYRPLRNASRPKRLKAIPYYLWGNREPGEMSVWLRC</sequence>
<dbReference type="PANTHER" id="PTHR43465">
    <property type="entry name" value="DUF1680 DOMAIN PROTEIN (AFU_ORTHOLOGUE AFUA_1G08910)"/>
    <property type="match status" value="1"/>
</dbReference>
<dbReference type="InterPro" id="IPR049049">
    <property type="entry name" value="Beta-AFase-like_GH127_C"/>
</dbReference>
<evidence type="ECO:0000259" key="1">
    <source>
        <dbReference type="Pfam" id="PF07944"/>
    </source>
</evidence>
<feature type="domain" description="Non-reducing end beta-L-arabinofuranosidase-like GH127 C-terminal" evidence="3">
    <location>
        <begin position="532"/>
        <end position="643"/>
    </location>
</feature>
<dbReference type="Pfam" id="PF07944">
    <property type="entry name" value="Beta-AFase-like_GH127_cat"/>
    <property type="match status" value="1"/>
</dbReference>
<feature type="domain" description="Non-reducing end beta-L-arabinofuranosidase-like GH127 catalytic" evidence="1">
    <location>
        <begin position="6"/>
        <end position="416"/>
    </location>
</feature>
<protein>
    <submittedName>
        <fullName evidence="4">Beta-L-arabinofuranosidase familly 127 araN</fullName>
    </submittedName>
</protein>
<evidence type="ECO:0000259" key="3">
    <source>
        <dbReference type="Pfam" id="PF20737"/>
    </source>
</evidence>
<gene>
    <name evidence="4" type="primary">txxe 273-araN</name>
    <name evidence="4" type="ORF">TXXE_03655</name>
</gene>
<evidence type="ECO:0000259" key="2">
    <source>
        <dbReference type="Pfam" id="PF20736"/>
    </source>
</evidence>
<dbReference type="Proteomes" id="UP000681526">
    <property type="component" value="Unassembled WGS sequence"/>
</dbReference>
<accession>A0ABM8V0W9</accession>
<proteinExistence type="predicted"/>
<evidence type="ECO:0000313" key="5">
    <source>
        <dbReference type="Proteomes" id="UP000681526"/>
    </source>
</evidence>
<comment type="caution">
    <text evidence="4">The sequence shown here is derived from an EMBL/GenBank/DDBJ whole genome shotgun (WGS) entry which is preliminary data.</text>
</comment>
<dbReference type="Pfam" id="PF20737">
    <property type="entry name" value="Glyco_hydro127C"/>
    <property type="match status" value="1"/>
</dbReference>
<feature type="domain" description="Non-reducing end beta-L-arabinofuranosidase-like GH127 middle" evidence="2">
    <location>
        <begin position="428"/>
        <end position="528"/>
    </location>
</feature>
<dbReference type="EMBL" id="CAJRAY010000018">
    <property type="protein sequence ID" value="CAG5079988.1"/>
    <property type="molecule type" value="Genomic_DNA"/>
</dbReference>
<dbReference type="PANTHER" id="PTHR43465:SF2">
    <property type="entry name" value="DUF1680 DOMAIN PROTEIN (AFU_ORTHOLOGUE AFUA_1G08910)"/>
    <property type="match status" value="1"/>
</dbReference>
<keyword evidence="5" id="KW-1185">Reference proteome</keyword>
<dbReference type="SUPFAM" id="SSF48208">
    <property type="entry name" value="Six-hairpin glycosidases"/>
    <property type="match status" value="1"/>
</dbReference>
<dbReference type="RefSeq" id="WP_213483513.1">
    <property type="nucleotide sequence ID" value="NZ_CAJRAY010000018.1"/>
</dbReference>